<dbReference type="KEGG" id="lve:103079784"/>
<feature type="region of interest" description="Disordered" evidence="1">
    <location>
        <begin position="312"/>
        <end position="357"/>
    </location>
</feature>
<feature type="region of interest" description="Disordered" evidence="1">
    <location>
        <begin position="241"/>
        <end position="296"/>
    </location>
</feature>
<sequence length="610" mass="66162">MDQSARRRAEGCMLQSSRPRGAGGRASFSSTRAAQGPQPPPGRVLETAPGGARGLRRCKSGSAARWRRPRLRATAARAPSRDLRAPSPALRPCLLALGPERSGAQIFGRADKRTHGQAGGHLGSWAPCGPREKSARIRIRKGLGARERPEKVPPASLVLAGALSYPEYSPAQRQAPGDSHEHARPVRSIYSQPIAFLILLFTHMLAHTAPMASSALNHSWPALSKRWLKRWAFKRGSEPKPYVQPFDSGAADSATKSSGGPWRPEDPDFSAMEDEQEDGIPGLLGNGESSEDFSLDLGDLQGSEYIQDLGLEVPSQSQPRGARGSGPPSEEAGEDSPFSSLAGSQALPRRRSWERSRSCSETWQRLSLEASAANEGPCLPRTLASLALNLPGEGLQAWTQGCLSGRGTPPEAPNKECDSPEKRVRSRSVPVSFDEISSLEIFPALEVPAPAVQGLDPPVLECLEKDHVEPDHVLIVQQVLQELRQYHGARERARLSVSPGGAHSNLTWFEFLSESEDRAGKMERSDRSARVRRRLSSLRCRVTRQKEGKSPVLLKDKCQDARERKECVNGHQLAQGNFSGHSSCPLCGKPLLSSVLKKFDIKVSAGPGSL</sequence>
<protein>
    <submittedName>
        <fullName evidence="3">Uncharacterized protein</fullName>
    </submittedName>
</protein>
<dbReference type="PANTHER" id="PTHR47440:SF1">
    <property type="entry name" value="RHO_RAC GUANINE NUCLEOTIDE EXCHANGE FACTOR 18"/>
    <property type="match status" value="1"/>
</dbReference>
<feature type="region of interest" description="Disordered" evidence="1">
    <location>
        <begin position="402"/>
        <end position="423"/>
    </location>
</feature>
<dbReference type="Proteomes" id="UP000265300">
    <property type="component" value="Unplaced"/>
</dbReference>
<proteinExistence type="predicted"/>
<feature type="compositionally biased region" description="Basic and acidic residues" evidence="1">
    <location>
        <begin position="1"/>
        <end position="10"/>
    </location>
</feature>
<reference evidence="3" key="1">
    <citation type="submission" date="2025-08" db="UniProtKB">
        <authorList>
            <consortium name="RefSeq"/>
        </authorList>
    </citation>
    <scope>IDENTIFICATION</scope>
</reference>
<keyword evidence="2" id="KW-1185">Reference proteome</keyword>
<feature type="compositionally biased region" description="Basic and acidic residues" evidence="1">
    <location>
        <begin position="413"/>
        <end position="423"/>
    </location>
</feature>
<dbReference type="STRING" id="118797.A0A340XNE0"/>
<feature type="compositionally biased region" description="Basic residues" evidence="1">
    <location>
        <begin position="54"/>
        <end position="71"/>
    </location>
</feature>
<evidence type="ECO:0000256" key="1">
    <source>
        <dbReference type="SAM" id="MobiDB-lite"/>
    </source>
</evidence>
<evidence type="ECO:0000313" key="3">
    <source>
        <dbReference type="RefSeq" id="XP_007460804.1"/>
    </source>
</evidence>
<dbReference type="InParanoid" id="A0A340XNE0"/>
<dbReference type="InterPro" id="IPR053089">
    <property type="entry name" value="Rho_GEF18"/>
</dbReference>
<dbReference type="GeneID" id="103079784"/>
<feature type="region of interest" description="Disordered" evidence="1">
    <location>
        <begin position="1"/>
        <end position="84"/>
    </location>
</feature>
<dbReference type="AlphaFoldDB" id="A0A340XNE0"/>
<accession>A0A340XNE0</accession>
<dbReference type="PANTHER" id="PTHR47440">
    <property type="entry name" value="RIKEN CDNA A430078G23 GENE"/>
    <property type="match status" value="1"/>
</dbReference>
<dbReference type="RefSeq" id="XP_007460804.1">
    <property type="nucleotide sequence ID" value="XM_007460742.1"/>
</dbReference>
<organism evidence="2 3">
    <name type="scientific">Lipotes vexillifer</name>
    <name type="common">Yangtze river dolphin</name>
    <dbReference type="NCBI Taxonomy" id="118797"/>
    <lineage>
        <taxon>Eukaryota</taxon>
        <taxon>Metazoa</taxon>
        <taxon>Chordata</taxon>
        <taxon>Craniata</taxon>
        <taxon>Vertebrata</taxon>
        <taxon>Euteleostomi</taxon>
        <taxon>Mammalia</taxon>
        <taxon>Eutheria</taxon>
        <taxon>Laurasiatheria</taxon>
        <taxon>Artiodactyla</taxon>
        <taxon>Whippomorpha</taxon>
        <taxon>Cetacea</taxon>
        <taxon>Odontoceti</taxon>
        <taxon>Lipotidae</taxon>
        <taxon>Lipotes</taxon>
    </lineage>
</organism>
<feature type="compositionally biased region" description="Acidic residues" evidence="1">
    <location>
        <begin position="267"/>
        <end position="278"/>
    </location>
</feature>
<gene>
    <name evidence="3" type="primary">LOC103079784</name>
</gene>
<name>A0A340XNE0_LIPVE</name>
<evidence type="ECO:0000313" key="2">
    <source>
        <dbReference type="Proteomes" id="UP000265300"/>
    </source>
</evidence>